<feature type="compositionally biased region" description="Polar residues" evidence="1">
    <location>
        <begin position="1"/>
        <end position="11"/>
    </location>
</feature>
<dbReference type="EMBL" id="CADCXV010000955">
    <property type="protein sequence ID" value="CAB0039359.1"/>
    <property type="molecule type" value="Genomic_DNA"/>
</dbReference>
<dbReference type="AlphaFoldDB" id="A0A6H5IP97"/>
<feature type="region of interest" description="Disordered" evidence="1">
    <location>
        <begin position="1"/>
        <end position="28"/>
    </location>
</feature>
<feature type="region of interest" description="Disordered" evidence="1">
    <location>
        <begin position="90"/>
        <end position="137"/>
    </location>
</feature>
<accession>A0A6H5IP97</accession>
<sequence length="299" mass="34580">MEPLASSMSDLDNNELPPAQPPISLDNHKPCLPKTVPIIEHYDISDHVLGLGINGKVVQCFDRSSKKKYALKIVRLSAVLQQPRVSNITRDEETHSTGSIRISRSRVDQRERRCPRTHQQDAVRRSTGTHRHRRHHEKQVDRLAVTLLSAVAECKPWENTKPCKYWCKEGKQYYCCPSGKKKKSMWSWSLEEMMDDSWLWTTTPWISYLLPVIFQRSSWAPAKPMHHPPLEHAVIEEEEVVEEEVKKSCPEVRPSCPRSLYEWSKPKPCDGDDECDGHLEKCCYDVCLEHKSCKLAHFS</sequence>
<keyword evidence="3" id="KW-1185">Reference proteome</keyword>
<proteinExistence type="predicted"/>
<evidence type="ECO:0000256" key="1">
    <source>
        <dbReference type="SAM" id="MobiDB-lite"/>
    </source>
</evidence>
<reference evidence="2 3" key="1">
    <citation type="submission" date="2020-02" db="EMBL/GenBank/DDBJ databases">
        <authorList>
            <person name="Ferguson B K."/>
        </authorList>
    </citation>
    <scope>NUCLEOTIDE SEQUENCE [LARGE SCALE GENOMIC DNA]</scope>
</reference>
<dbReference type="OrthoDB" id="6370971at2759"/>
<feature type="compositionally biased region" description="Basic residues" evidence="1">
    <location>
        <begin position="127"/>
        <end position="137"/>
    </location>
</feature>
<name>A0A6H5IP97_9HYME</name>
<evidence type="ECO:0000313" key="2">
    <source>
        <dbReference type="EMBL" id="CAB0039359.1"/>
    </source>
</evidence>
<dbReference type="Proteomes" id="UP000479190">
    <property type="component" value="Unassembled WGS sequence"/>
</dbReference>
<gene>
    <name evidence="2" type="ORF">TBRA_LOCUS11103</name>
</gene>
<dbReference type="Gene3D" id="3.30.200.20">
    <property type="entry name" value="Phosphorylase Kinase, domain 1"/>
    <property type="match status" value="1"/>
</dbReference>
<evidence type="ECO:0008006" key="4">
    <source>
        <dbReference type="Google" id="ProtNLM"/>
    </source>
</evidence>
<organism evidence="2 3">
    <name type="scientific">Trichogramma brassicae</name>
    <dbReference type="NCBI Taxonomy" id="86971"/>
    <lineage>
        <taxon>Eukaryota</taxon>
        <taxon>Metazoa</taxon>
        <taxon>Ecdysozoa</taxon>
        <taxon>Arthropoda</taxon>
        <taxon>Hexapoda</taxon>
        <taxon>Insecta</taxon>
        <taxon>Pterygota</taxon>
        <taxon>Neoptera</taxon>
        <taxon>Endopterygota</taxon>
        <taxon>Hymenoptera</taxon>
        <taxon>Apocrita</taxon>
        <taxon>Proctotrupomorpha</taxon>
        <taxon>Chalcidoidea</taxon>
        <taxon>Trichogrammatidae</taxon>
        <taxon>Trichogramma</taxon>
    </lineage>
</organism>
<evidence type="ECO:0000313" key="3">
    <source>
        <dbReference type="Proteomes" id="UP000479190"/>
    </source>
</evidence>
<feature type="compositionally biased region" description="Basic and acidic residues" evidence="1">
    <location>
        <begin position="105"/>
        <end position="124"/>
    </location>
</feature>
<protein>
    <recommendedName>
        <fullName evidence="4">WAP domain-containing protein</fullName>
    </recommendedName>
</protein>